<dbReference type="SUPFAM" id="SSF52922">
    <property type="entry name" value="TK C-terminal domain-like"/>
    <property type="match status" value="1"/>
</dbReference>
<dbReference type="InterPro" id="IPR029061">
    <property type="entry name" value="THDP-binding"/>
</dbReference>
<protein>
    <submittedName>
        <fullName evidence="2">Transketolase</fullName>
    </submittedName>
</protein>
<dbReference type="AlphaFoldDB" id="A0A927Q142"/>
<dbReference type="PANTHER" id="PTHR43825">
    <property type="entry name" value="PYRUVATE DEHYDROGENASE E1 COMPONENT"/>
    <property type="match status" value="1"/>
</dbReference>
<feature type="domain" description="Transketolase-like pyrimidine-binding" evidence="1">
    <location>
        <begin position="1"/>
        <end position="169"/>
    </location>
</feature>
<evidence type="ECO:0000313" key="3">
    <source>
        <dbReference type="Proteomes" id="UP000616839"/>
    </source>
</evidence>
<accession>A0A927Q142</accession>
<evidence type="ECO:0000259" key="1">
    <source>
        <dbReference type="SMART" id="SM00861"/>
    </source>
</evidence>
<dbReference type="Proteomes" id="UP000616839">
    <property type="component" value="Unassembled WGS sequence"/>
</dbReference>
<dbReference type="PANTHER" id="PTHR43825:SF3">
    <property type="entry name" value="PYRUVATE DEHYDROGENASE E1 COMPONENT"/>
    <property type="match status" value="1"/>
</dbReference>
<proteinExistence type="predicted"/>
<dbReference type="SUPFAM" id="SSF52518">
    <property type="entry name" value="Thiamin diphosphate-binding fold (THDP-binding)"/>
    <property type="match status" value="1"/>
</dbReference>
<dbReference type="EMBL" id="JACYXZ010000001">
    <property type="protein sequence ID" value="MBD8868381.1"/>
    <property type="molecule type" value="Genomic_DNA"/>
</dbReference>
<organism evidence="2 3">
    <name type="scientific">Nocardioides donggukensis</name>
    <dbReference type="NCBI Taxonomy" id="2774019"/>
    <lineage>
        <taxon>Bacteria</taxon>
        <taxon>Bacillati</taxon>
        <taxon>Actinomycetota</taxon>
        <taxon>Actinomycetes</taxon>
        <taxon>Propionibacteriales</taxon>
        <taxon>Nocardioidaceae</taxon>
        <taxon>Nocardioides</taxon>
    </lineage>
</organism>
<reference evidence="2" key="1">
    <citation type="submission" date="2020-09" db="EMBL/GenBank/DDBJ databases">
        <title>Nocardioides sp. strain MJB4 16S ribosomal RNA gene Genome sequencing and assembly.</title>
        <authorList>
            <person name="Kim I."/>
        </authorList>
    </citation>
    <scope>NUCLEOTIDE SEQUENCE</scope>
    <source>
        <strain evidence="2">MJB4</strain>
    </source>
</reference>
<dbReference type="InterPro" id="IPR051157">
    <property type="entry name" value="PDH/Transketolase"/>
</dbReference>
<sequence length="304" mass="31887">MNPRQQFAATASALVREDPSVALVYAEISGQFLGEVERDHPDRVVNVGIREQLLVNVGAGMALAGLRPIVHTFSSFLVERAFEQVKLGFGHQGVGGVLVGVGGSFDVAAGGRTHQAPGDMALLDTLPGISLHAPSTSAEVDAALRAAIASDGLDYLRVVAQTNEVSYPHRPGRFHVVRRVPGAPVVLAVGPALDAVLAATADRPATVLYANTIRPFDPAGLRAVVDVPEVVLVEPWTAGTSAHAVAEALREVPHRLLALGVDRRHELRRYGRPEEHVAAHGLDAAGLRASIAGFLAAGSLRAIS</sequence>
<dbReference type="SMART" id="SM00861">
    <property type="entry name" value="Transket_pyr"/>
    <property type="match status" value="1"/>
</dbReference>
<dbReference type="Pfam" id="PF02779">
    <property type="entry name" value="Transket_pyr"/>
    <property type="match status" value="1"/>
</dbReference>
<gene>
    <name evidence="2" type="ORF">IE331_01985</name>
</gene>
<dbReference type="Gene3D" id="3.40.50.970">
    <property type="match status" value="1"/>
</dbReference>
<dbReference type="Gene3D" id="3.40.50.920">
    <property type="match status" value="1"/>
</dbReference>
<dbReference type="GO" id="GO:0000287">
    <property type="term" value="F:magnesium ion binding"/>
    <property type="evidence" value="ECO:0007669"/>
    <property type="project" value="UniProtKB-ARBA"/>
</dbReference>
<keyword evidence="3" id="KW-1185">Reference proteome</keyword>
<evidence type="ECO:0000313" key="2">
    <source>
        <dbReference type="EMBL" id="MBD8868381.1"/>
    </source>
</evidence>
<dbReference type="RefSeq" id="WP_192139982.1">
    <property type="nucleotide sequence ID" value="NZ_JACYXZ010000001.1"/>
</dbReference>
<dbReference type="InterPro" id="IPR005475">
    <property type="entry name" value="Transketolase-like_Pyr-bd"/>
</dbReference>
<dbReference type="CDD" id="cd07033">
    <property type="entry name" value="TPP_PYR_DXS_TK_like"/>
    <property type="match status" value="1"/>
</dbReference>
<name>A0A927Q142_9ACTN</name>
<comment type="caution">
    <text evidence="2">The sequence shown here is derived from an EMBL/GenBank/DDBJ whole genome shotgun (WGS) entry which is preliminary data.</text>
</comment>
<dbReference type="InterPro" id="IPR009014">
    <property type="entry name" value="Transketo_C/PFOR_II"/>
</dbReference>